<evidence type="ECO:0000256" key="8">
    <source>
        <dbReference type="SAM" id="Phobius"/>
    </source>
</evidence>
<gene>
    <name evidence="10" type="ORF">GpartN1_g7047.t1</name>
</gene>
<dbReference type="Pfam" id="PF01694">
    <property type="entry name" value="Rhomboid"/>
    <property type="match status" value="1"/>
</dbReference>
<dbReference type="Gene3D" id="1.20.1540.10">
    <property type="entry name" value="Rhomboid-like"/>
    <property type="match status" value="1"/>
</dbReference>
<keyword evidence="4 8" id="KW-0812">Transmembrane</keyword>
<feature type="transmembrane region" description="Helical" evidence="8">
    <location>
        <begin position="130"/>
        <end position="154"/>
    </location>
</feature>
<dbReference type="EMBL" id="BQMJ01000066">
    <property type="protein sequence ID" value="GJQ15256.1"/>
    <property type="molecule type" value="Genomic_DNA"/>
</dbReference>
<organism evidence="10 11">
    <name type="scientific">Galdieria partita</name>
    <dbReference type="NCBI Taxonomy" id="83374"/>
    <lineage>
        <taxon>Eukaryota</taxon>
        <taxon>Rhodophyta</taxon>
        <taxon>Bangiophyceae</taxon>
        <taxon>Galdieriales</taxon>
        <taxon>Galdieriaceae</taxon>
        <taxon>Galdieria</taxon>
    </lineage>
</organism>
<evidence type="ECO:0000256" key="3">
    <source>
        <dbReference type="ARBA" id="ARBA00022670"/>
    </source>
</evidence>
<sequence>MISFIWQWLDCFYTFPVTCLVIVICVVVWLLITHKGWSYYDVGCNYDRVLVDKETWRWISSTLSHISWMHLVLNMYSLWNLRWMEQRFTCSVYLIWNILIAFLSTCVTLFINLLQLWVGFHTEQVRQVYLVGYSAVLFGLFAIASQHVTSIVLLGDILISPIWIPFISLGVVTLLVPEASFIGHCSGIFIGFLISLDKHDDLFQWSWSWIWLLGILCITLITMNWTIQRNRFIRI</sequence>
<name>A0A9C7Q4Q3_9RHOD</name>
<proteinExistence type="inferred from homology"/>
<dbReference type="PANTHER" id="PTHR43066:SF1">
    <property type="entry name" value="RHOMBOID PROTEIN 2"/>
    <property type="match status" value="1"/>
</dbReference>
<evidence type="ECO:0000256" key="5">
    <source>
        <dbReference type="ARBA" id="ARBA00022801"/>
    </source>
</evidence>
<comment type="similarity">
    <text evidence="2">Belongs to the peptidase S54 family.</text>
</comment>
<accession>A0A9C7Q4Q3</accession>
<keyword evidence="7 8" id="KW-0472">Membrane</keyword>
<protein>
    <recommendedName>
        <fullName evidence="9">Peptidase S54 rhomboid domain-containing protein</fullName>
    </recommendedName>
</protein>
<dbReference type="GO" id="GO:0006508">
    <property type="term" value="P:proteolysis"/>
    <property type="evidence" value="ECO:0007669"/>
    <property type="project" value="UniProtKB-KW"/>
</dbReference>
<evidence type="ECO:0000256" key="1">
    <source>
        <dbReference type="ARBA" id="ARBA00004141"/>
    </source>
</evidence>
<keyword evidence="5" id="KW-0378">Hydrolase</keyword>
<dbReference type="Proteomes" id="UP001061958">
    <property type="component" value="Unassembled WGS sequence"/>
</dbReference>
<evidence type="ECO:0000313" key="11">
    <source>
        <dbReference type="Proteomes" id="UP001061958"/>
    </source>
</evidence>
<feature type="transmembrane region" description="Helical" evidence="8">
    <location>
        <begin position="12"/>
        <end position="32"/>
    </location>
</feature>
<dbReference type="InterPro" id="IPR022764">
    <property type="entry name" value="Peptidase_S54_rhomboid_dom"/>
</dbReference>
<feature type="transmembrane region" description="Helical" evidence="8">
    <location>
        <begin position="91"/>
        <end position="118"/>
    </location>
</feature>
<evidence type="ECO:0000256" key="6">
    <source>
        <dbReference type="ARBA" id="ARBA00022989"/>
    </source>
</evidence>
<evidence type="ECO:0000256" key="7">
    <source>
        <dbReference type="ARBA" id="ARBA00023136"/>
    </source>
</evidence>
<feature type="domain" description="Peptidase S54 rhomboid" evidence="9">
    <location>
        <begin position="53"/>
        <end position="195"/>
    </location>
</feature>
<feature type="transmembrane region" description="Helical" evidence="8">
    <location>
        <begin position="58"/>
        <end position="79"/>
    </location>
</feature>
<comment type="caution">
    <text evidence="10">The sequence shown here is derived from an EMBL/GenBank/DDBJ whole genome shotgun (WGS) entry which is preliminary data.</text>
</comment>
<evidence type="ECO:0000256" key="4">
    <source>
        <dbReference type="ARBA" id="ARBA00022692"/>
    </source>
</evidence>
<reference evidence="10" key="1">
    <citation type="journal article" date="2022" name="Proc. Natl. Acad. Sci. U.S.A.">
        <title>Life cycle and functional genomics of the unicellular red alga Galdieria for elucidating algal and plant evolution and industrial use.</title>
        <authorList>
            <person name="Hirooka S."/>
            <person name="Itabashi T."/>
            <person name="Ichinose T.M."/>
            <person name="Onuma R."/>
            <person name="Fujiwara T."/>
            <person name="Yamashita S."/>
            <person name="Jong L.W."/>
            <person name="Tomita R."/>
            <person name="Iwane A.H."/>
            <person name="Miyagishima S.Y."/>
        </authorList>
    </citation>
    <scope>NUCLEOTIDE SEQUENCE</scope>
    <source>
        <strain evidence="10">NBRC 102759</strain>
    </source>
</reference>
<keyword evidence="6 8" id="KW-1133">Transmembrane helix</keyword>
<feature type="transmembrane region" description="Helical" evidence="8">
    <location>
        <begin position="206"/>
        <end position="227"/>
    </location>
</feature>
<evidence type="ECO:0000256" key="2">
    <source>
        <dbReference type="ARBA" id="ARBA00009045"/>
    </source>
</evidence>
<dbReference type="GO" id="GO:0004252">
    <property type="term" value="F:serine-type endopeptidase activity"/>
    <property type="evidence" value="ECO:0007669"/>
    <property type="project" value="InterPro"/>
</dbReference>
<evidence type="ECO:0000313" key="10">
    <source>
        <dbReference type="EMBL" id="GJQ15256.1"/>
    </source>
</evidence>
<evidence type="ECO:0000259" key="9">
    <source>
        <dbReference type="Pfam" id="PF01694"/>
    </source>
</evidence>
<dbReference type="InterPro" id="IPR035952">
    <property type="entry name" value="Rhomboid-like_sf"/>
</dbReference>
<dbReference type="SUPFAM" id="SSF144091">
    <property type="entry name" value="Rhomboid-like"/>
    <property type="match status" value="1"/>
</dbReference>
<keyword evidence="11" id="KW-1185">Reference proteome</keyword>
<dbReference type="GO" id="GO:0016020">
    <property type="term" value="C:membrane"/>
    <property type="evidence" value="ECO:0007669"/>
    <property type="project" value="UniProtKB-SubCell"/>
</dbReference>
<keyword evidence="3" id="KW-0645">Protease</keyword>
<reference evidence="10" key="2">
    <citation type="submission" date="2022-01" db="EMBL/GenBank/DDBJ databases">
        <authorList>
            <person name="Hirooka S."/>
            <person name="Miyagishima S.Y."/>
        </authorList>
    </citation>
    <scope>NUCLEOTIDE SEQUENCE</scope>
    <source>
        <strain evidence="10">NBRC 102759</strain>
    </source>
</reference>
<dbReference type="OrthoDB" id="10257275at2759"/>
<dbReference type="AlphaFoldDB" id="A0A9C7Q4Q3"/>
<comment type="subcellular location">
    <subcellularLocation>
        <location evidence="1">Membrane</location>
        <topology evidence="1">Multi-pass membrane protein</topology>
    </subcellularLocation>
</comment>
<dbReference type="PANTHER" id="PTHR43066">
    <property type="entry name" value="RHOMBOID-RELATED PROTEIN"/>
    <property type="match status" value="1"/>
</dbReference>